<sequence>MPTGPSEHRAQDRREVTAVRDGPLLVEGPVRMTLEDGTVVDSDRFVVAICACRRSRTYPFCDTSHRRRVRR</sequence>
<evidence type="ECO:0000313" key="6">
    <source>
        <dbReference type="EMBL" id="MBB3050434.1"/>
    </source>
</evidence>
<keyword evidence="7" id="KW-1185">Reference proteome</keyword>
<keyword evidence="4" id="KW-0411">Iron-sulfur</keyword>
<dbReference type="EMBL" id="JACHWU010000001">
    <property type="protein sequence ID" value="MBB3050434.1"/>
    <property type="molecule type" value="Genomic_DNA"/>
</dbReference>
<dbReference type="SMART" id="SM00704">
    <property type="entry name" value="ZnF_CDGSH"/>
    <property type="match status" value="1"/>
</dbReference>
<evidence type="ECO:0000256" key="4">
    <source>
        <dbReference type="ARBA" id="ARBA00023014"/>
    </source>
</evidence>
<dbReference type="InterPro" id="IPR042216">
    <property type="entry name" value="MitoNEET_CISD"/>
</dbReference>
<reference evidence="6 7" key="1">
    <citation type="submission" date="2020-08" db="EMBL/GenBank/DDBJ databases">
        <title>Genomic Encyclopedia of Type Strains, Phase III (KMG-III): the genomes of soil and plant-associated and newly described type strains.</title>
        <authorList>
            <person name="Whitman W."/>
        </authorList>
    </citation>
    <scope>NUCLEOTIDE SEQUENCE [LARGE SCALE GENOMIC DNA]</scope>
    <source>
        <strain evidence="6 7">CECT 8577</strain>
    </source>
</reference>
<dbReference type="GO" id="GO:0046872">
    <property type="term" value="F:metal ion binding"/>
    <property type="evidence" value="ECO:0007669"/>
    <property type="project" value="UniProtKB-KW"/>
</dbReference>
<dbReference type="Pfam" id="PF09360">
    <property type="entry name" value="zf-CDGSH"/>
    <property type="match status" value="1"/>
</dbReference>
<evidence type="ECO:0000256" key="3">
    <source>
        <dbReference type="ARBA" id="ARBA00023004"/>
    </source>
</evidence>
<dbReference type="GO" id="GO:0051537">
    <property type="term" value="F:2 iron, 2 sulfur cluster binding"/>
    <property type="evidence" value="ECO:0007669"/>
    <property type="project" value="UniProtKB-KW"/>
</dbReference>
<dbReference type="Gene3D" id="3.40.5.90">
    <property type="entry name" value="CDGSH iron-sulfur domain, mitoNEET-type"/>
    <property type="match status" value="1"/>
</dbReference>
<dbReference type="InterPro" id="IPR018967">
    <property type="entry name" value="FeS-contain_CDGSH-typ"/>
</dbReference>
<gene>
    <name evidence="6" type="ORF">FHS23_001429</name>
</gene>
<dbReference type="AlphaFoldDB" id="A0A839RZE9"/>
<name>A0A839RZE9_9PSEU</name>
<dbReference type="RefSeq" id="WP_183649627.1">
    <property type="nucleotide sequence ID" value="NZ_JACHWU010000001.1"/>
</dbReference>
<evidence type="ECO:0000256" key="1">
    <source>
        <dbReference type="ARBA" id="ARBA00022714"/>
    </source>
</evidence>
<protein>
    <submittedName>
        <fullName evidence="6">CDGSH-type Zn-finger protein</fullName>
    </submittedName>
</protein>
<keyword evidence="1" id="KW-0001">2Fe-2S</keyword>
<keyword evidence="2" id="KW-0479">Metal-binding</keyword>
<proteinExistence type="predicted"/>
<feature type="domain" description="Iron-binding zinc finger CDGSH type" evidence="5">
    <location>
        <begin position="27"/>
        <end position="71"/>
    </location>
</feature>
<dbReference type="Proteomes" id="UP000550714">
    <property type="component" value="Unassembled WGS sequence"/>
</dbReference>
<keyword evidence="3" id="KW-0408">Iron</keyword>
<evidence type="ECO:0000313" key="7">
    <source>
        <dbReference type="Proteomes" id="UP000550714"/>
    </source>
</evidence>
<evidence type="ECO:0000256" key="2">
    <source>
        <dbReference type="ARBA" id="ARBA00022723"/>
    </source>
</evidence>
<accession>A0A839RZE9</accession>
<organism evidence="6 7">
    <name type="scientific">Prauserella isguenensis</name>
    <dbReference type="NCBI Taxonomy" id="1470180"/>
    <lineage>
        <taxon>Bacteria</taxon>
        <taxon>Bacillati</taxon>
        <taxon>Actinomycetota</taxon>
        <taxon>Actinomycetes</taxon>
        <taxon>Pseudonocardiales</taxon>
        <taxon>Pseudonocardiaceae</taxon>
        <taxon>Prauserella</taxon>
    </lineage>
</organism>
<comment type="caution">
    <text evidence="6">The sequence shown here is derived from an EMBL/GenBank/DDBJ whole genome shotgun (WGS) entry which is preliminary data.</text>
</comment>
<evidence type="ECO:0000259" key="5">
    <source>
        <dbReference type="SMART" id="SM00704"/>
    </source>
</evidence>
<dbReference type="GO" id="GO:0005737">
    <property type="term" value="C:cytoplasm"/>
    <property type="evidence" value="ECO:0007669"/>
    <property type="project" value="UniProtKB-ARBA"/>
</dbReference>